<sequence length="193" mass="20603">MPRAPRCWCLCVALLWLAGFNSSSALRLHADRRHALPQNRGFFTVDANRDLPHGDGAAAAAAEEEEEEKEEEEAAAAAPRPRLAARSAAEGGSDSGAYPQHRSRRSPAESVMPKVYGQTCFDVTVHSLEVGHRATGNLPVTNGPPQIKEEPKPPGSTRESAHVPVVVLSDVSRAGSHGNRGKEDFLTLVLNGG</sequence>
<dbReference type="Proteomes" id="UP000314294">
    <property type="component" value="Unassembled WGS sequence"/>
</dbReference>
<comment type="caution">
    <text evidence="3">The sequence shown here is derived from an EMBL/GenBank/DDBJ whole genome shotgun (WGS) entry which is preliminary data.</text>
</comment>
<name>A0A4Z2F064_9TELE</name>
<feature type="region of interest" description="Disordered" evidence="1">
    <location>
        <begin position="134"/>
        <end position="160"/>
    </location>
</feature>
<feature type="compositionally biased region" description="Low complexity" evidence="1">
    <location>
        <begin position="75"/>
        <end position="90"/>
    </location>
</feature>
<keyword evidence="4" id="KW-1185">Reference proteome</keyword>
<keyword evidence="2" id="KW-0732">Signal</keyword>
<protein>
    <submittedName>
        <fullName evidence="3">Uncharacterized protein</fullName>
    </submittedName>
</protein>
<gene>
    <name evidence="3" type="ORF">EYF80_055679</name>
</gene>
<feature type="signal peptide" evidence="2">
    <location>
        <begin position="1"/>
        <end position="25"/>
    </location>
</feature>
<accession>A0A4Z2F064</accession>
<dbReference type="EMBL" id="SRLO01002029">
    <property type="protein sequence ID" value="TNN34161.1"/>
    <property type="molecule type" value="Genomic_DNA"/>
</dbReference>
<dbReference type="AlphaFoldDB" id="A0A4Z2F064"/>
<feature type="chain" id="PRO_5021184834" evidence="2">
    <location>
        <begin position="26"/>
        <end position="193"/>
    </location>
</feature>
<evidence type="ECO:0000313" key="3">
    <source>
        <dbReference type="EMBL" id="TNN34161.1"/>
    </source>
</evidence>
<evidence type="ECO:0000256" key="1">
    <source>
        <dbReference type="SAM" id="MobiDB-lite"/>
    </source>
</evidence>
<feature type="region of interest" description="Disordered" evidence="1">
    <location>
        <begin position="45"/>
        <end position="111"/>
    </location>
</feature>
<reference evidence="3 4" key="1">
    <citation type="submission" date="2019-03" db="EMBL/GenBank/DDBJ databases">
        <title>First draft genome of Liparis tanakae, snailfish: a comprehensive survey of snailfish specific genes.</title>
        <authorList>
            <person name="Kim W."/>
            <person name="Song I."/>
            <person name="Jeong J.-H."/>
            <person name="Kim D."/>
            <person name="Kim S."/>
            <person name="Ryu S."/>
            <person name="Song J.Y."/>
            <person name="Lee S.K."/>
        </authorList>
    </citation>
    <scope>NUCLEOTIDE SEQUENCE [LARGE SCALE GENOMIC DNA]</scope>
    <source>
        <tissue evidence="3">Muscle</tissue>
    </source>
</reference>
<organism evidence="3 4">
    <name type="scientific">Liparis tanakae</name>
    <name type="common">Tanaka's snailfish</name>
    <dbReference type="NCBI Taxonomy" id="230148"/>
    <lineage>
        <taxon>Eukaryota</taxon>
        <taxon>Metazoa</taxon>
        <taxon>Chordata</taxon>
        <taxon>Craniata</taxon>
        <taxon>Vertebrata</taxon>
        <taxon>Euteleostomi</taxon>
        <taxon>Actinopterygii</taxon>
        <taxon>Neopterygii</taxon>
        <taxon>Teleostei</taxon>
        <taxon>Neoteleostei</taxon>
        <taxon>Acanthomorphata</taxon>
        <taxon>Eupercaria</taxon>
        <taxon>Perciformes</taxon>
        <taxon>Cottioidei</taxon>
        <taxon>Cottales</taxon>
        <taxon>Liparidae</taxon>
        <taxon>Liparis</taxon>
    </lineage>
</organism>
<evidence type="ECO:0000313" key="4">
    <source>
        <dbReference type="Proteomes" id="UP000314294"/>
    </source>
</evidence>
<feature type="compositionally biased region" description="Acidic residues" evidence="1">
    <location>
        <begin position="62"/>
        <end position="74"/>
    </location>
</feature>
<evidence type="ECO:0000256" key="2">
    <source>
        <dbReference type="SAM" id="SignalP"/>
    </source>
</evidence>
<proteinExistence type="predicted"/>